<dbReference type="EMBL" id="CP071795">
    <property type="protein sequence ID" value="QTD37574.1"/>
    <property type="molecule type" value="Genomic_DNA"/>
</dbReference>
<feature type="domain" description="Glycosyltransferase subfamily 4-like N-terminal" evidence="2">
    <location>
        <begin position="16"/>
        <end position="148"/>
    </location>
</feature>
<name>A0ABX7SXL6_9FLAO</name>
<dbReference type="Gene3D" id="3.40.50.2000">
    <property type="entry name" value="Glycogen Phosphorylase B"/>
    <property type="match status" value="2"/>
</dbReference>
<evidence type="ECO:0000259" key="1">
    <source>
        <dbReference type="Pfam" id="PF00534"/>
    </source>
</evidence>
<accession>A0ABX7SXL6</accession>
<evidence type="ECO:0000313" key="4">
    <source>
        <dbReference type="Proteomes" id="UP000663935"/>
    </source>
</evidence>
<dbReference type="Proteomes" id="UP000663935">
    <property type="component" value="Chromosome"/>
</dbReference>
<dbReference type="Pfam" id="PF00534">
    <property type="entry name" value="Glycos_transf_1"/>
    <property type="match status" value="1"/>
</dbReference>
<reference evidence="3 4" key="1">
    <citation type="submission" date="2021-03" db="EMBL/GenBank/DDBJ databases">
        <title>Complete genome of Polaribacter_sp.G4M1.</title>
        <authorList>
            <person name="Jeong S.W."/>
            <person name="Bae J.W."/>
        </authorList>
    </citation>
    <scope>NUCLEOTIDE SEQUENCE [LARGE SCALE GENOMIC DNA]</scope>
    <source>
        <strain evidence="3 4">G4M1</strain>
    </source>
</reference>
<feature type="domain" description="Glycosyl transferase family 1" evidence="1">
    <location>
        <begin position="181"/>
        <end position="334"/>
    </location>
</feature>
<dbReference type="InterPro" id="IPR001296">
    <property type="entry name" value="Glyco_trans_1"/>
</dbReference>
<evidence type="ECO:0000313" key="3">
    <source>
        <dbReference type="EMBL" id="QTD37574.1"/>
    </source>
</evidence>
<dbReference type="RefSeq" id="WP_207971742.1">
    <property type="nucleotide sequence ID" value="NZ_CP071795.1"/>
</dbReference>
<dbReference type="PANTHER" id="PTHR12526">
    <property type="entry name" value="GLYCOSYLTRANSFERASE"/>
    <property type="match status" value="1"/>
</dbReference>
<dbReference type="CDD" id="cd03801">
    <property type="entry name" value="GT4_PimA-like"/>
    <property type="match status" value="1"/>
</dbReference>
<proteinExistence type="predicted"/>
<sequence>MSKLGVLQIIDSLDTGGAEVLSVNIANLLSKNGVKSYVCATRKEGKLKNDICKNVKYLFLEKKFTIDLSAIYRLNKFIKKNNITIIHVHGSSYFIGVLVKLTNPKLRLIWHNHYGKIVTLKGYRLFALKVSSLFFDKIINVSSKLESWSQKKLFTKNNVFLRNYPFFKKQKNTTFLKGFEGKRIVHLAGLRPDKDHITLINAFKKFSSIYSDWSLHLIGKNFNDNYSNNVFNLINKLNLINKVYYYSSCLDIKNILNQASIGVMSSVSEGLPLALLEYGLAKLPVITTDVGECNKVIKNNISGFLVPVSDSILLSNKLCKLAKSKDLRIKMGIENYRNITENFSEDLFLKKLLTLYDIKFDKENTK</sequence>
<evidence type="ECO:0000259" key="2">
    <source>
        <dbReference type="Pfam" id="PF13439"/>
    </source>
</evidence>
<dbReference type="Pfam" id="PF13439">
    <property type="entry name" value="Glyco_transf_4"/>
    <property type="match status" value="1"/>
</dbReference>
<dbReference type="InterPro" id="IPR028098">
    <property type="entry name" value="Glyco_trans_4-like_N"/>
</dbReference>
<organism evidence="3 4">
    <name type="scientific">Polaribacter batillariae</name>
    <dbReference type="NCBI Taxonomy" id="2808900"/>
    <lineage>
        <taxon>Bacteria</taxon>
        <taxon>Pseudomonadati</taxon>
        <taxon>Bacteroidota</taxon>
        <taxon>Flavobacteriia</taxon>
        <taxon>Flavobacteriales</taxon>
        <taxon>Flavobacteriaceae</taxon>
    </lineage>
</organism>
<protein>
    <submittedName>
        <fullName evidence="3">Glycosyltransferase family 4 protein</fullName>
    </submittedName>
</protein>
<keyword evidence="4" id="KW-1185">Reference proteome</keyword>
<dbReference type="SUPFAM" id="SSF53756">
    <property type="entry name" value="UDP-Glycosyltransferase/glycogen phosphorylase"/>
    <property type="match status" value="1"/>
</dbReference>
<gene>
    <name evidence="3" type="ORF">JL193_16110</name>
</gene>